<evidence type="ECO:0000313" key="3">
    <source>
        <dbReference type="EMBL" id="CAE0008865.1"/>
    </source>
</evidence>
<gene>
    <name evidence="3" type="ORF">PPRO1316_LOCUS749</name>
</gene>
<organism evidence="3">
    <name type="scientific">Pycnococcus provasolii</name>
    <dbReference type="NCBI Taxonomy" id="41880"/>
    <lineage>
        <taxon>Eukaryota</taxon>
        <taxon>Viridiplantae</taxon>
        <taxon>Chlorophyta</taxon>
        <taxon>Pseudoscourfieldiophyceae</taxon>
        <taxon>Pseudoscourfieldiales</taxon>
        <taxon>Pycnococcaceae</taxon>
        <taxon>Pycnococcus</taxon>
    </lineage>
</organism>
<dbReference type="AlphaFoldDB" id="A0A7S2YVU1"/>
<dbReference type="Pfam" id="PF09348">
    <property type="entry name" value="DUF1990"/>
    <property type="match status" value="1"/>
</dbReference>
<dbReference type="InterPro" id="IPR018960">
    <property type="entry name" value="DUF1990"/>
</dbReference>
<dbReference type="EMBL" id="HBHV01001113">
    <property type="protein sequence ID" value="CAE0008865.1"/>
    <property type="molecule type" value="Transcribed_RNA"/>
</dbReference>
<proteinExistence type="predicted"/>
<feature type="domain" description="DUF1990" evidence="2">
    <location>
        <begin position="65"/>
        <end position="207"/>
    </location>
</feature>
<accession>A0A7S2YVU1</accession>
<reference evidence="3" key="1">
    <citation type="submission" date="2021-01" db="EMBL/GenBank/DDBJ databases">
        <authorList>
            <person name="Corre E."/>
            <person name="Pelletier E."/>
            <person name="Niang G."/>
            <person name="Scheremetjew M."/>
            <person name="Finn R."/>
            <person name="Kale V."/>
            <person name="Holt S."/>
            <person name="Cochrane G."/>
            <person name="Meng A."/>
            <person name="Brown T."/>
            <person name="Cohen L."/>
        </authorList>
    </citation>
    <scope>NUCLEOTIDE SEQUENCE</scope>
    <source>
        <strain evidence="3">RCC2336</strain>
    </source>
</reference>
<dbReference type="PANTHER" id="PTHR34202">
    <property type="entry name" value="UPF0548 PROTEIN"/>
    <property type="match status" value="1"/>
</dbReference>
<protein>
    <recommendedName>
        <fullName evidence="2">DUF1990 domain-containing protein</fullName>
    </recommendedName>
</protein>
<dbReference type="PANTHER" id="PTHR34202:SF1">
    <property type="entry name" value="UPF0548 PROTEIN"/>
    <property type="match status" value="1"/>
</dbReference>
<evidence type="ECO:0000259" key="2">
    <source>
        <dbReference type="Pfam" id="PF09348"/>
    </source>
</evidence>
<evidence type="ECO:0000256" key="1">
    <source>
        <dbReference type="SAM" id="MobiDB-lite"/>
    </source>
</evidence>
<feature type="region of interest" description="Disordered" evidence="1">
    <location>
        <begin position="57"/>
        <end position="76"/>
    </location>
</feature>
<name>A0A7S2YVU1_9CHLO</name>
<sequence length="214" mass="23556">MAPGMSPVSFSLTSIHVRLSKKSARQLASSLLLKKRKRTSFSQADFNYPLPGITVSSDGNSSNASSTSWKSDSTSAVIGSGRSDFEKATAALQKWKMFQLGWAEVDPETPVKIHEPVVVVARAVVPWTCNPLEIVYVHKTKREFAFAHGTCHGHLLRGEERFAVRLDDNGDVVYTVSAVSQPAHIASKLTYPVVRLLQKRFAEDSVKAMERALL</sequence>